<proteinExistence type="predicted"/>
<dbReference type="GO" id="GO:0031369">
    <property type="term" value="F:translation initiation factor binding"/>
    <property type="evidence" value="ECO:0007669"/>
    <property type="project" value="TreeGrafter"/>
</dbReference>
<feature type="region of interest" description="Disordered" evidence="1">
    <location>
        <begin position="1"/>
        <end position="43"/>
    </location>
</feature>
<dbReference type="PANTHER" id="PTHR12960">
    <property type="entry name" value="GLE-1-RELATED"/>
    <property type="match status" value="1"/>
</dbReference>
<organism evidence="2 3">
    <name type="scientific">Prunus armeniaca</name>
    <name type="common">Apricot</name>
    <name type="synonym">Armeniaca vulgaris</name>
    <dbReference type="NCBI Taxonomy" id="36596"/>
    <lineage>
        <taxon>Eukaryota</taxon>
        <taxon>Viridiplantae</taxon>
        <taxon>Streptophyta</taxon>
        <taxon>Embryophyta</taxon>
        <taxon>Tracheophyta</taxon>
        <taxon>Spermatophyta</taxon>
        <taxon>Magnoliopsida</taxon>
        <taxon>eudicotyledons</taxon>
        <taxon>Gunneridae</taxon>
        <taxon>Pentapetalae</taxon>
        <taxon>rosids</taxon>
        <taxon>fabids</taxon>
        <taxon>Rosales</taxon>
        <taxon>Rosaceae</taxon>
        <taxon>Amygdaloideae</taxon>
        <taxon>Amygdaleae</taxon>
        <taxon>Prunus</taxon>
    </lineage>
</organism>
<dbReference type="GO" id="GO:0000822">
    <property type="term" value="F:inositol hexakisphosphate binding"/>
    <property type="evidence" value="ECO:0007669"/>
    <property type="project" value="TreeGrafter"/>
</dbReference>
<dbReference type="InterPro" id="IPR012476">
    <property type="entry name" value="GLE1"/>
</dbReference>
<dbReference type="EMBL" id="CAEKDK010000001">
    <property type="protein sequence ID" value="CAB4264159.1"/>
    <property type="molecule type" value="Genomic_DNA"/>
</dbReference>
<protein>
    <submittedName>
        <fullName evidence="2">Uncharacterized protein</fullName>
    </submittedName>
</protein>
<dbReference type="Proteomes" id="UP000507222">
    <property type="component" value="Unassembled WGS sequence"/>
</dbReference>
<gene>
    <name evidence="2" type="ORF">CURHAP_LOCUS5742</name>
</gene>
<evidence type="ECO:0000256" key="1">
    <source>
        <dbReference type="SAM" id="MobiDB-lite"/>
    </source>
</evidence>
<dbReference type="GO" id="GO:0044614">
    <property type="term" value="C:nuclear pore cytoplasmic filaments"/>
    <property type="evidence" value="ECO:0007669"/>
    <property type="project" value="TreeGrafter"/>
</dbReference>
<dbReference type="PANTHER" id="PTHR12960:SF0">
    <property type="entry name" value="MRNA EXPORT FACTOR GLE1"/>
    <property type="match status" value="1"/>
</dbReference>
<accession>A0A6J5TKG0</accession>
<evidence type="ECO:0000313" key="3">
    <source>
        <dbReference type="Proteomes" id="UP000507222"/>
    </source>
</evidence>
<name>A0A6J5TKG0_PRUAR</name>
<dbReference type="GO" id="GO:0005737">
    <property type="term" value="C:cytoplasm"/>
    <property type="evidence" value="ECO:0007669"/>
    <property type="project" value="TreeGrafter"/>
</dbReference>
<evidence type="ECO:0000313" key="2">
    <source>
        <dbReference type="EMBL" id="CAB4264159.1"/>
    </source>
</evidence>
<dbReference type="GO" id="GO:0005543">
    <property type="term" value="F:phospholipid binding"/>
    <property type="evidence" value="ECO:0007669"/>
    <property type="project" value="TreeGrafter"/>
</dbReference>
<reference evidence="2 3" key="1">
    <citation type="submission" date="2020-05" db="EMBL/GenBank/DDBJ databases">
        <authorList>
            <person name="Campoy J."/>
            <person name="Schneeberger K."/>
            <person name="Spophaly S."/>
        </authorList>
    </citation>
    <scope>NUCLEOTIDE SEQUENCE [LARGE SCALE GENOMIC DNA]</scope>
    <source>
        <strain evidence="2">PruArmRojPasFocal</strain>
    </source>
</reference>
<dbReference type="AlphaFoldDB" id="A0A6J5TKG0"/>
<feature type="compositionally biased region" description="Polar residues" evidence="1">
    <location>
        <begin position="29"/>
        <end position="38"/>
    </location>
</feature>
<feature type="compositionally biased region" description="Basic and acidic residues" evidence="1">
    <location>
        <begin position="1"/>
        <end position="16"/>
    </location>
</feature>
<dbReference type="GO" id="GO:0016973">
    <property type="term" value="P:poly(A)+ mRNA export from nucleus"/>
    <property type="evidence" value="ECO:0007669"/>
    <property type="project" value="InterPro"/>
</dbReference>
<sequence>MKLQKREASEVSKRADSGSAQEGAYRPQINVSNAQSSGKPPAAGNILKAAESALNLEQGRLQKLKQFDDENQALRLRSKEKYERQISKLVQQITGTKDSVRGLGTCIMPYEFSPEGTLKSGQA</sequence>